<sequence>MANQSFPPNPDSGDEIPRDSDRQNPAQRAGDNPSPSNPSNPTTNEDTGRNETGRKNPDHNKTDPHTTQDDAAIDETIPIDDDSVSPPNVVQSGGGTDANVDPSALTEQIEQTIDMDEVQPSSNANQKTQSDNQDRTLSAADLEQTLEVDDAPTGTRDQRSAPRPGGSSPPPNHTVAIGAIPQPDAKEAPQEQSAEKPVASVMTSREIGATINPRELSDEDAVMWDSIAKSETHRNEPSQLAPAIERSLRETNLRIVPRNVTKGQSTGSDASDYQLVRMLGKGGMGNVYVAKQESLDRMIAVKIIRPLDREKREKLQTAGRLADVEQNRRQQFLSEAVVTGDLDHPNIVPIHDIAVMGNDTLFYAMKRVIGTPWNKVIAKKTRDENLEILLKVADAVGFAHTRGVVHRDIKPENIMLGDFGVVMVMDWGLALPTEAFEKHDSVFPVTGLGGTPAFMAPEMATGPISRVTVRSDVYLLGATLFMIITGEAPHHGSNVRECLKAVANNVIREVGPTHQGELMDIALKAMATNPLKRYPDVPAFQQAIRDYRSHAESIALTTRASDDFAKGVESKRYADLSRAIYGFQEAITLWEGNRRAAEGLERSTLQYAEIAFNNEDYDNAIQLLDPANAAHAELLEKVNNAIRERATRQRRFRWLRRAAVAMLIFILIGSGVATWIIYGQKQVAVGLMELANREKELTKQASDELAIALKQTQASEAFAQEQKRIANTKTREAEEKTEIAITALQAETDAKKRR</sequence>
<dbReference type="CDD" id="cd14014">
    <property type="entry name" value="STKc_PknB_like"/>
    <property type="match status" value="1"/>
</dbReference>
<dbReference type="GO" id="GO:0004674">
    <property type="term" value="F:protein serine/threonine kinase activity"/>
    <property type="evidence" value="ECO:0007669"/>
    <property type="project" value="TreeGrafter"/>
</dbReference>
<dbReference type="Gene3D" id="1.10.510.10">
    <property type="entry name" value="Transferase(Phosphotransferase) domain 1"/>
    <property type="match status" value="1"/>
</dbReference>
<dbReference type="AlphaFoldDB" id="M5R7P0"/>
<evidence type="ECO:0000256" key="1">
    <source>
        <dbReference type="ARBA" id="ARBA00022679"/>
    </source>
</evidence>
<keyword evidence="7" id="KW-0812">Transmembrane</keyword>
<dbReference type="EC" id="2.7.-.-" evidence="9"/>
<feature type="compositionally biased region" description="Low complexity" evidence="6">
    <location>
        <begin position="32"/>
        <end position="44"/>
    </location>
</feature>
<feature type="domain" description="Protein kinase" evidence="8">
    <location>
        <begin position="273"/>
        <end position="548"/>
    </location>
</feature>
<accession>M5R7P0</accession>
<dbReference type="InterPro" id="IPR017441">
    <property type="entry name" value="Protein_kinase_ATP_BS"/>
</dbReference>
<name>M5R7P0_9BACT</name>
<feature type="compositionally biased region" description="Polar residues" evidence="6">
    <location>
        <begin position="119"/>
        <end position="131"/>
    </location>
</feature>
<keyword evidence="3 9" id="KW-0418">Kinase</keyword>
<reference evidence="9 10" key="1">
    <citation type="journal article" date="2013" name="Mar. Genomics">
        <title>Expression of sulfatases in Rhodopirellula baltica and the diversity of sulfatases in the genus Rhodopirellula.</title>
        <authorList>
            <person name="Wegner C.E."/>
            <person name="Richter-Heitmann T."/>
            <person name="Klindworth A."/>
            <person name="Klockow C."/>
            <person name="Richter M."/>
            <person name="Achstetter T."/>
            <person name="Glockner F.O."/>
            <person name="Harder J."/>
        </authorList>
    </citation>
    <scope>NUCLEOTIDE SEQUENCE [LARGE SCALE GENOMIC DNA]</scope>
    <source>
        <strain evidence="9 10">SM1</strain>
    </source>
</reference>
<evidence type="ECO:0000256" key="6">
    <source>
        <dbReference type="SAM" id="MobiDB-lite"/>
    </source>
</evidence>
<keyword evidence="7" id="KW-0472">Membrane</keyword>
<feature type="binding site" evidence="5">
    <location>
        <position position="302"/>
    </location>
    <ligand>
        <name>ATP</name>
        <dbReference type="ChEBI" id="CHEBI:30616"/>
    </ligand>
</feature>
<evidence type="ECO:0000256" key="7">
    <source>
        <dbReference type="SAM" id="Phobius"/>
    </source>
</evidence>
<proteinExistence type="predicted"/>
<evidence type="ECO:0000256" key="3">
    <source>
        <dbReference type="ARBA" id="ARBA00022777"/>
    </source>
</evidence>
<keyword evidence="1 9" id="KW-0808">Transferase</keyword>
<feature type="region of interest" description="Disordered" evidence="6">
    <location>
        <begin position="1"/>
        <end position="214"/>
    </location>
</feature>
<dbReference type="EMBL" id="ANOG01001100">
    <property type="protein sequence ID" value="EMI15400.1"/>
    <property type="molecule type" value="Genomic_DNA"/>
</dbReference>
<dbReference type="PATRIC" id="fig|1265738.3.peg.7662"/>
<dbReference type="SMART" id="SM00220">
    <property type="entry name" value="S_TKc"/>
    <property type="match status" value="1"/>
</dbReference>
<dbReference type="RefSeq" id="WP_008709361.1">
    <property type="nucleotide sequence ID" value="NZ_ANOG01001100.1"/>
</dbReference>
<keyword evidence="10" id="KW-1185">Reference proteome</keyword>
<dbReference type="Proteomes" id="UP000011991">
    <property type="component" value="Unassembled WGS sequence"/>
</dbReference>
<keyword evidence="4 5" id="KW-0067">ATP-binding</keyword>
<dbReference type="Gene3D" id="3.30.200.20">
    <property type="entry name" value="Phosphorylase Kinase, domain 1"/>
    <property type="match status" value="1"/>
</dbReference>
<evidence type="ECO:0000256" key="4">
    <source>
        <dbReference type="ARBA" id="ARBA00022840"/>
    </source>
</evidence>
<dbReference type="PROSITE" id="PS00107">
    <property type="entry name" value="PROTEIN_KINASE_ATP"/>
    <property type="match status" value="1"/>
</dbReference>
<dbReference type="PANTHER" id="PTHR43289:SF6">
    <property type="entry name" value="SERINE_THREONINE-PROTEIN KINASE NEKL-3"/>
    <property type="match status" value="1"/>
</dbReference>
<protein>
    <submittedName>
        <fullName evidence="9">Serine/threonine-protein kinase</fullName>
        <ecNumber evidence="9">2.7.-.-</ecNumber>
    </submittedName>
</protein>
<dbReference type="PROSITE" id="PS50011">
    <property type="entry name" value="PROTEIN_KINASE_DOM"/>
    <property type="match status" value="1"/>
</dbReference>
<gene>
    <name evidence="9" type="ORF">RMSM_07678</name>
</gene>
<dbReference type="InterPro" id="IPR011009">
    <property type="entry name" value="Kinase-like_dom_sf"/>
</dbReference>
<dbReference type="PROSITE" id="PS00108">
    <property type="entry name" value="PROTEIN_KINASE_ST"/>
    <property type="match status" value="1"/>
</dbReference>
<evidence type="ECO:0000313" key="10">
    <source>
        <dbReference type="Proteomes" id="UP000011991"/>
    </source>
</evidence>
<evidence type="ECO:0000313" key="9">
    <source>
        <dbReference type="EMBL" id="EMI15400.1"/>
    </source>
</evidence>
<dbReference type="Pfam" id="PF00069">
    <property type="entry name" value="Pkinase"/>
    <property type="match status" value="1"/>
</dbReference>
<dbReference type="GO" id="GO:0005524">
    <property type="term" value="F:ATP binding"/>
    <property type="evidence" value="ECO:0007669"/>
    <property type="project" value="UniProtKB-UniRule"/>
</dbReference>
<keyword evidence="7" id="KW-1133">Transmembrane helix</keyword>
<dbReference type="OrthoDB" id="279610at2"/>
<evidence type="ECO:0000256" key="5">
    <source>
        <dbReference type="PROSITE-ProRule" id="PRU10141"/>
    </source>
</evidence>
<dbReference type="InterPro" id="IPR000719">
    <property type="entry name" value="Prot_kinase_dom"/>
</dbReference>
<keyword evidence="2 5" id="KW-0547">Nucleotide-binding</keyword>
<dbReference type="InterPro" id="IPR008271">
    <property type="entry name" value="Ser/Thr_kinase_AS"/>
</dbReference>
<feature type="compositionally biased region" description="Basic and acidic residues" evidence="6">
    <location>
        <begin position="46"/>
        <end position="68"/>
    </location>
</feature>
<dbReference type="SUPFAM" id="SSF56112">
    <property type="entry name" value="Protein kinase-like (PK-like)"/>
    <property type="match status" value="1"/>
</dbReference>
<evidence type="ECO:0000259" key="8">
    <source>
        <dbReference type="PROSITE" id="PS50011"/>
    </source>
</evidence>
<comment type="caution">
    <text evidence="9">The sequence shown here is derived from an EMBL/GenBank/DDBJ whole genome shotgun (WGS) entry which is preliminary data.</text>
</comment>
<organism evidence="9 10">
    <name type="scientific">Rhodopirellula maiorica SM1</name>
    <dbReference type="NCBI Taxonomy" id="1265738"/>
    <lineage>
        <taxon>Bacteria</taxon>
        <taxon>Pseudomonadati</taxon>
        <taxon>Planctomycetota</taxon>
        <taxon>Planctomycetia</taxon>
        <taxon>Pirellulales</taxon>
        <taxon>Pirellulaceae</taxon>
        <taxon>Novipirellula</taxon>
    </lineage>
</organism>
<dbReference type="PANTHER" id="PTHR43289">
    <property type="entry name" value="MITOGEN-ACTIVATED PROTEIN KINASE KINASE KINASE 20-RELATED"/>
    <property type="match status" value="1"/>
</dbReference>
<evidence type="ECO:0000256" key="2">
    <source>
        <dbReference type="ARBA" id="ARBA00022741"/>
    </source>
</evidence>
<feature type="transmembrane region" description="Helical" evidence="7">
    <location>
        <begin position="658"/>
        <end position="678"/>
    </location>
</feature>
<feature type="compositionally biased region" description="Acidic residues" evidence="6">
    <location>
        <begin position="71"/>
        <end position="83"/>
    </location>
</feature>